<dbReference type="AlphaFoldDB" id="A0AB37UAB0"/>
<dbReference type="SUPFAM" id="SSF48173">
    <property type="entry name" value="Cryptochrome/photolyase FAD-binding domain"/>
    <property type="match status" value="1"/>
</dbReference>
<sequence length="148" mass="17061">MSSFLQTEDRTDSWYEEYYTYQRQPLHQAPTQINTPQLSLNLPQLTFEELKQKYSQFWTADSGYFNGGESSAIATLDSFLRSRFHGYHWKLSRPWLAQKGATSHLSPHIAFGTISTRQIYQSTKARAAELANQPKAEFSLKAFRVSEA</sequence>
<comment type="caution">
    <text evidence="1">The sequence shown here is derived from an EMBL/GenBank/DDBJ whole genome shotgun (WGS) entry which is preliminary data.</text>
</comment>
<dbReference type="Gene3D" id="1.25.40.80">
    <property type="match status" value="1"/>
</dbReference>
<gene>
    <name evidence="1" type="ORF">DSM107010_62550</name>
</gene>
<keyword evidence="2" id="KW-1185">Reference proteome</keyword>
<dbReference type="RefSeq" id="WP_199755901.1">
    <property type="nucleotide sequence ID" value="NZ_JAVKZF010000001.1"/>
</dbReference>
<protein>
    <submittedName>
        <fullName evidence="1">Uncharacterized protein</fullName>
    </submittedName>
</protein>
<evidence type="ECO:0000313" key="2">
    <source>
        <dbReference type="Proteomes" id="UP000282574"/>
    </source>
</evidence>
<name>A0AB37UAB0_9CYAN</name>
<accession>A0AB37UAB0</accession>
<dbReference type="Proteomes" id="UP000282574">
    <property type="component" value="Unassembled WGS sequence"/>
</dbReference>
<dbReference type="InterPro" id="IPR036134">
    <property type="entry name" value="Crypto/Photolyase_FAD-like_sf"/>
</dbReference>
<evidence type="ECO:0000313" key="1">
    <source>
        <dbReference type="EMBL" id="RUT02633.1"/>
    </source>
</evidence>
<reference evidence="1 2" key="1">
    <citation type="journal article" date="2019" name="Genome Biol. Evol.">
        <title>Day and night: Metabolic profiles and evolutionary relationships of six axenic non-marine cyanobacteria.</title>
        <authorList>
            <person name="Will S.E."/>
            <person name="Henke P."/>
            <person name="Boedeker C."/>
            <person name="Huang S."/>
            <person name="Brinkmann H."/>
            <person name="Rohde M."/>
            <person name="Jarek M."/>
            <person name="Friedl T."/>
            <person name="Seufert S."/>
            <person name="Schumacher M."/>
            <person name="Overmann J."/>
            <person name="Neumann-Schaal M."/>
            <person name="Petersen J."/>
        </authorList>
    </citation>
    <scope>NUCLEOTIDE SEQUENCE [LARGE SCALE GENOMIC DNA]</scope>
    <source>
        <strain evidence="1 2">SAG 39.79</strain>
    </source>
</reference>
<organism evidence="1 2">
    <name type="scientific">Chroococcidiopsis cubana SAG 39.79</name>
    <dbReference type="NCBI Taxonomy" id="388085"/>
    <lineage>
        <taxon>Bacteria</taxon>
        <taxon>Bacillati</taxon>
        <taxon>Cyanobacteriota</taxon>
        <taxon>Cyanophyceae</taxon>
        <taxon>Chroococcidiopsidales</taxon>
        <taxon>Chroococcidiopsidaceae</taxon>
        <taxon>Chroococcidiopsis</taxon>
    </lineage>
</organism>
<dbReference type="EMBL" id="RSCK01000108">
    <property type="protein sequence ID" value="RUT02633.1"/>
    <property type="molecule type" value="Genomic_DNA"/>
</dbReference>
<proteinExistence type="predicted"/>